<keyword evidence="3" id="KW-1185">Reference proteome</keyword>
<evidence type="ECO:0000313" key="2">
    <source>
        <dbReference type="EMBL" id="CUI14283.1"/>
    </source>
</evidence>
<dbReference type="VEuPathDB" id="TriTrypDB:BSAL_82465"/>
<evidence type="ECO:0000313" key="3">
    <source>
        <dbReference type="Proteomes" id="UP000051952"/>
    </source>
</evidence>
<name>A0A0S4KIM5_BODSA</name>
<organism evidence="2 3">
    <name type="scientific">Bodo saltans</name>
    <name type="common">Flagellated protozoan</name>
    <dbReference type="NCBI Taxonomy" id="75058"/>
    <lineage>
        <taxon>Eukaryota</taxon>
        <taxon>Discoba</taxon>
        <taxon>Euglenozoa</taxon>
        <taxon>Kinetoplastea</taxon>
        <taxon>Metakinetoplastina</taxon>
        <taxon>Eubodonida</taxon>
        <taxon>Bodonidae</taxon>
        <taxon>Bodo</taxon>
    </lineage>
</organism>
<feature type="compositionally biased region" description="Polar residues" evidence="1">
    <location>
        <begin position="54"/>
        <end position="64"/>
    </location>
</feature>
<evidence type="ECO:0000256" key="1">
    <source>
        <dbReference type="SAM" id="MobiDB-lite"/>
    </source>
</evidence>
<sequence>MNANRAGCIILLFVGIVAWVAFVPITNEDRVGIAALDALVTETTFIHSNHEFNDNGTNPPTVSSVAKRRLPRQQSASWSPSAALRAFEGTCLNELPALFESSREF</sequence>
<dbReference type="Proteomes" id="UP000051952">
    <property type="component" value="Unassembled WGS sequence"/>
</dbReference>
<protein>
    <submittedName>
        <fullName evidence="2">Membrane-associated protein, putative</fullName>
    </submittedName>
</protein>
<dbReference type="EMBL" id="CYKH01000910">
    <property type="protein sequence ID" value="CUI14283.1"/>
    <property type="molecule type" value="Genomic_DNA"/>
</dbReference>
<dbReference type="AlphaFoldDB" id="A0A0S4KIM5"/>
<proteinExistence type="predicted"/>
<accession>A0A0S4KIM5</accession>
<feature type="region of interest" description="Disordered" evidence="1">
    <location>
        <begin position="50"/>
        <end position="80"/>
    </location>
</feature>
<gene>
    <name evidence="2" type="ORF">BSAL_82465</name>
</gene>
<reference evidence="3" key="1">
    <citation type="submission" date="2015-09" db="EMBL/GenBank/DDBJ databases">
        <authorList>
            <consortium name="Pathogen Informatics"/>
        </authorList>
    </citation>
    <scope>NUCLEOTIDE SEQUENCE [LARGE SCALE GENOMIC DNA]</scope>
    <source>
        <strain evidence="3">Lake Konstanz</strain>
    </source>
</reference>